<comment type="caution">
    <text evidence="1">The sequence shown here is derived from an EMBL/GenBank/DDBJ whole genome shotgun (WGS) entry which is preliminary data.</text>
</comment>
<evidence type="ECO:0000313" key="2">
    <source>
        <dbReference type="Proteomes" id="UP001221208"/>
    </source>
</evidence>
<dbReference type="EMBL" id="JAQQXR010000007">
    <property type="protein sequence ID" value="MDC8759535.1"/>
    <property type="molecule type" value="Genomic_DNA"/>
</dbReference>
<dbReference type="RefSeq" id="WP_273672755.1">
    <property type="nucleotide sequence ID" value="NZ_JAQQXR010000007.1"/>
</dbReference>
<sequence length="194" mass="21475">MPAIPESEERLTKAEVEAALAAFQAADWQRAKIIATIFCAGLTGWAADDLLQEAMFKLLSGTRVWPRHIHPLVVLKTVMHSIASNARKRNELSPIDANVVVDPFEVDVDDKTPAAHGTVTVTPEDDTSSKQQIAALYAALGGDEDLELLVLIWADGMRGAEAREELGWDEKKYDAVRKRLLRRLAALDPHRRKS</sequence>
<dbReference type="Proteomes" id="UP001221208">
    <property type="component" value="Unassembled WGS sequence"/>
</dbReference>
<proteinExistence type="predicted"/>
<name>A0ABT5K500_9BURK</name>
<reference evidence="1 2" key="1">
    <citation type="submission" date="2022-10" db="EMBL/GenBank/DDBJ databases">
        <title>Janthinobacterium sp. hw3 Genome sequencing.</title>
        <authorList>
            <person name="Park S."/>
        </authorList>
    </citation>
    <scope>NUCLEOTIDE SEQUENCE [LARGE SCALE GENOMIC DNA]</scope>
    <source>
        <strain evidence="2">hw3</strain>
    </source>
</reference>
<protein>
    <recommendedName>
        <fullName evidence="3">Sigma-70 family RNA polymerase sigma factor</fullName>
    </recommendedName>
</protein>
<evidence type="ECO:0008006" key="3">
    <source>
        <dbReference type="Google" id="ProtNLM"/>
    </source>
</evidence>
<gene>
    <name evidence="1" type="ORF">OIK44_18285</name>
</gene>
<evidence type="ECO:0000313" key="1">
    <source>
        <dbReference type="EMBL" id="MDC8759535.1"/>
    </source>
</evidence>
<accession>A0ABT5K500</accession>
<organism evidence="1 2">
    <name type="scientific">Janthinobacterium fluminis</name>
    <dbReference type="NCBI Taxonomy" id="2987524"/>
    <lineage>
        <taxon>Bacteria</taxon>
        <taxon>Pseudomonadati</taxon>
        <taxon>Pseudomonadota</taxon>
        <taxon>Betaproteobacteria</taxon>
        <taxon>Burkholderiales</taxon>
        <taxon>Oxalobacteraceae</taxon>
        <taxon>Janthinobacterium</taxon>
    </lineage>
</organism>
<keyword evidence="2" id="KW-1185">Reference proteome</keyword>